<dbReference type="InterPro" id="IPR047707">
    <property type="entry name" value="VdcD-like"/>
</dbReference>
<sequence length="75" mass="8301">MICPRCDAENVRVLTTSPVPGRWIMYVCDTCVYTRRSTEPSYATDPATYPAAFKIDPAEIPTMAAIPPVPPRRDG</sequence>
<dbReference type="NCBIfam" id="NF041205">
    <property type="entry name" value="VdcD"/>
    <property type="match status" value="1"/>
</dbReference>
<dbReference type="AlphaFoldDB" id="A0A4U0RGL9"/>
<dbReference type="Pfam" id="PF26358">
    <property type="entry name" value="EcdD_BsdD_detox"/>
    <property type="match status" value="1"/>
</dbReference>
<dbReference type="EMBL" id="SUMC01000231">
    <property type="protein sequence ID" value="TJZ94357.1"/>
    <property type="molecule type" value="Genomic_DNA"/>
</dbReference>
<gene>
    <name evidence="1" type="ORF">FCI23_53965</name>
</gene>
<proteinExistence type="predicted"/>
<dbReference type="Proteomes" id="UP000305778">
    <property type="component" value="Unassembled WGS sequence"/>
</dbReference>
<organism evidence="1 2">
    <name type="scientific">Actinacidiphila oryziradicis</name>
    <dbReference type="NCBI Taxonomy" id="2571141"/>
    <lineage>
        <taxon>Bacteria</taxon>
        <taxon>Bacillati</taxon>
        <taxon>Actinomycetota</taxon>
        <taxon>Actinomycetes</taxon>
        <taxon>Kitasatosporales</taxon>
        <taxon>Streptomycetaceae</taxon>
        <taxon>Actinacidiphila</taxon>
    </lineage>
</organism>
<evidence type="ECO:0000313" key="2">
    <source>
        <dbReference type="Proteomes" id="UP000305778"/>
    </source>
</evidence>
<evidence type="ECO:0008006" key="3">
    <source>
        <dbReference type="Google" id="ProtNLM"/>
    </source>
</evidence>
<dbReference type="OrthoDB" id="5877746at2"/>
<evidence type="ECO:0000313" key="1">
    <source>
        <dbReference type="EMBL" id="TJZ94357.1"/>
    </source>
</evidence>
<name>A0A4U0RGL9_9ACTN</name>
<comment type="caution">
    <text evidence="1">The sequence shown here is derived from an EMBL/GenBank/DDBJ whole genome shotgun (WGS) entry which is preliminary data.</text>
</comment>
<keyword evidence="2" id="KW-1185">Reference proteome</keyword>
<reference evidence="1 2" key="1">
    <citation type="submission" date="2019-04" db="EMBL/GenBank/DDBJ databases">
        <title>Streptomyces oryziradicis sp. nov., a novel actinomycete isolated from rhizosphere soil of rice (Oryza sativa L.).</title>
        <authorList>
            <person name="Li C."/>
        </authorList>
    </citation>
    <scope>NUCLEOTIDE SEQUENCE [LARGE SCALE GENOMIC DNA]</scope>
    <source>
        <strain evidence="1 2">NEAU-C40</strain>
    </source>
</reference>
<protein>
    <recommendedName>
        <fullName evidence="3">Vanillic acid non-oxidative decarboxylation protein</fullName>
    </recommendedName>
</protein>
<accession>A0A4U0RGL9</accession>